<accession>A0A0E9PQ79</accession>
<dbReference type="AlphaFoldDB" id="A0A0E9PQ79"/>
<reference evidence="1" key="1">
    <citation type="submission" date="2014-11" db="EMBL/GenBank/DDBJ databases">
        <authorList>
            <person name="Amaro Gonzalez C."/>
        </authorList>
    </citation>
    <scope>NUCLEOTIDE SEQUENCE</scope>
</reference>
<name>A0A0E9PQ79_ANGAN</name>
<dbReference type="EMBL" id="GBXM01102569">
    <property type="protein sequence ID" value="JAH06008.1"/>
    <property type="molecule type" value="Transcribed_RNA"/>
</dbReference>
<proteinExistence type="predicted"/>
<sequence>MLKRSFDRRLLCSNYHNFKFFPNDFLDNENAKCFCNK</sequence>
<evidence type="ECO:0000313" key="1">
    <source>
        <dbReference type="EMBL" id="JAH06008.1"/>
    </source>
</evidence>
<organism evidence="1">
    <name type="scientific">Anguilla anguilla</name>
    <name type="common">European freshwater eel</name>
    <name type="synonym">Muraena anguilla</name>
    <dbReference type="NCBI Taxonomy" id="7936"/>
    <lineage>
        <taxon>Eukaryota</taxon>
        <taxon>Metazoa</taxon>
        <taxon>Chordata</taxon>
        <taxon>Craniata</taxon>
        <taxon>Vertebrata</taxon>
        <taxon>Euteleostomi</taxon>
        <taxon>Actinopterygii</taxon>
        <taxon>Neopterygii</taxon>
        <taxon>Teleostei</taxon>
        <taxon>Anguilliformes</taxon>
        <taxon>Anguillidae</taxon>
        <taxon>Anguilla</taxon>
    </lineage>
</organism>
<protein>
    <submittedName>
        <fullName evidence="1">Uncharacterized protein</fullName>
    </submittedName>
</protein>
<reference evidence="1" key="2">
    <citation type="journal article" date="2015" name="Fish Shellfish Immunol.">
        <title>Early steps in the European eel (Anguilla anguilla)-Vibrio vulnificus interaction in the gills: Role of the RtxA13 toxin.</title>
        <authorList>
            <person name="Callol A."/>
            <person name="Pajuelo D."/>
            <person name="Ebbesson L."/>
            <person name="Teles M."/>
            <person name="MacKenzie S."/>
            <person name="Amaro C."/>
        </authorList>
    </citation>
    <scope>NUCLEOTIDE SEQUENCE</scope>
</reference>